<reference evidence="1 2" key="1">
    <citation type="journal article" date="2019" name="Nat. Ecol. Evol.">
        <title>Megaphylogeny resolves global patterns of mushroom evolution.</title>
        <authorList>
            <person name="Varga T."/>
            <person name="Krizsan K."/>
            <person name="Foldi C."/>
            <person name="Dima B."/>
            <person name="Sanchez-Garcia M."/>
            <person name="Sanchez-Ramirez S."/>
            <person name="Szollosi G.J."/>
            <person name="Szarkandi J.G."/>
            <person name="Papp V."/>
            <person name="Albert L."/>
            <person name="Andreopoulos W."/>
            <person name="Angelini C."/>
            <person name="Antonin V."/>
            <person name="Barry K.W."/>
            <person name="Bougher N.L."/>
            <person name="Buchanan P."/>
            <person name="Buyck B."/>
            <person name="Bense V."/>
            <person name="Catcheside P."/>
            <person name="Chovatia M."/>
            <person name="Cooper J."/>
            <person name="Damon W."/>
            <person name="Desjardin D."/>
            <person name="Finy P."/>
            <person name="Geml J."/>
            <person name="Haridas S."/>
            <person name="Hughes K."/>
            <person name="Justo A."/>
            <person name="Karasinski D."/>
            <person name="Kautmanova I."/>
            <person name="Kiss B."/>
            <person name="Kocsube S."/>
            <person name="Kotiranta H."/>
            <person name="LaButti K.M."/>
            <person name="Lechner B.E."/>
            <person name="Liimatainen K."/>
            <person name="Lipzen A."/>
            <person name="Lukacs Z."/>
            <person name="Mihaltcheva S."/>
            <person name="Morgado L.N."/>
            <person name="Niskanen T."/>
            <person name="Noordeloos M.E."/>
            <person name="Ohm R.A."/>
            <person name="Ortiz-Santana B."/>
            <person name="Ovrebo C."/>
            <person name="Racz N."/>
            <person name="Riley R."/>
            <person name="Savchenko A."/>
            <person name="Shiryaev A."/>
            <person name="Soop K."/>
            <person name="Spirin V."/>
            <person name="Szebenyi C."/>
            <person name="Tomsovsky M."/>
            <person name="Tulloss R.E."/>
            <person name="Uehling J."/>
            <person name="Grigoriev I.V."/>
            <person name="Vagvolgyi C."/>
            <person name="Papp T."/>
            <person name="Martin F.M."/>
            <person name="Miettinen O."/>
            <person name="Hibbett D.S."/>
            <person name="Nagy L.G."/>
        </authorList>
    </citation>
    <scope>NUCLEOTIDE SEQUENCE [LARGE SCALE GENOMIC DNA]</scope>
    <source>
        <strain evidence="1 2">NL-1719</strain>
    </source>
</reference>
<dbReference type="EMBL" id="ML208390">
    <property type="protein sequence ID" value="TFK66947.1"/>
    <property type="molecule type" value="Genomic_DNA"/>
</dbReference>
<proteinExistence type="predicted"/>
<gene>
    <name evidence="1" type="ORF">BDN72DRAFT_961396</name>
</gene>
<dbReference type="Proteomes" id="UP000308600">
    <property type="component" value="Unassembled WGS sequence"/>
</dbReference>
<accession>A0ACD3AN69</accession>
<sequence length="225" mass="26100">MYFLSYRSHSPLSQLPIEILTKIFHLASIGDPNLSFQQQKIALLKITWVTRHWRIVVLDCPRFWSTIHIGFDTEYYDWVGNKQRKVELRYPRVCVYRSKGVPISLFVDPTQLGKARTTQFLKDLLTKTPCEFKDSQSPSPSPNSITRTVISASYWIQPQWKSMPKLDSPYQKAPINSLFSFYAAWPIGPPICIIIRITPSTSYNIWPWGIANSSGKHFFVAYHQQ</sequence>
<keyword evidence="2" id="KW-1185">Reference proteome</keyword>
<organism evidence="1 2">
    <name type="scientific">Pluteus cervinus</name>
    <dbReference type="NCBI Taxonomy" id="181527"/>
    <lineage>
        <taxon>Eukaryota</taxon>
        <taxon>Fungi</taxon>
        <taxon>Dikarya</taxon>
        <taxon>Basidiomycota</taxon>
        <taxon>Agaricomycotina</taxon>
        <taxon>Agaricomycetes</taxon>
        <taxon>Agaricomycetidae</taxon>
        <taxon>Agaricales</taxon>
        <taxon>Pluteineae</taxon>
        <taxon>Pluteaceae</taxon>
        <taxon>Pluteus</taxon>
    </lineage>
</organism>
<name>A0ACD3AN69_9AGAR</name>
<evidence type="ECO:0000313" key="1">
    <source>
        <dbReference type="EMBL" id="TFK66947.1"/>
    </source>
</evidence>
<protein>
    <submittedName>
        <fullName evidence="1">Uncharacterized protein</fullName>
    </submittedName>
</protein>
<evidence type="ECO:0000313" key="2">
    <source>
        <dbReference type="Proteomes" id="UP000308600"/>
    </source>
</evidence>